<feature type="region of interest" description="Disordered" evidence="1">
    <location>
        <begin position="148"/>
        <end position="167"/>
    </location>
</feature>
<evidence type="ECO:0008006" key="4">
    <source>
        <dbReference type="Google" id="ProtNLM"/>
    </source>
</evidence>
<keyword evidence="3" id="KW-1185">Reference proteome</keyword>
<sequence>MMSPGAPNRIVAELSSLAGFSAHNMWLFMTWRAEVLDSHLLDFVTNVRTKKGLVGGMVACLTEKEGAKAAAMVTEVGGAAEENVITAIRAAAAAKEADNEGGVVAEVGVAVVSKAEKTVPVAEAGGANVMMTIHAAVAAKEAGRENGYHCRGRRDQRDDDDTCSRSQDNEVGVVAEVGVAVVSKAEKTVPVAEAGGANVMMTIHAAVAAKEAGNTNGEGGLSVVEGQKRPFFNSTCVKLSTAQMDFMTPQDQIRSLVQTIVYLIGERVTLTASSPRFIIRCILDNDRKVVMSPGAPNRIVAELSSLAGFSAHNMWLFMTWREEVLVSHLLDFVTNVRTKKGLVGGMVARLTEKEGAKAAAMVTEVGGAAEVGVAVVSEAEKTVTVAEAGEMNVMKTIHAAATTNEADNEVGVAAKVGVAVVSEAEKTVPVAEAGEANVMTIHAAAAAKELDNEVGVAAEVGVAIVSEAAKTVPVAEAGEANVIMAICAAAAAKQAGNTDGEGSLSVAEGQKHPFFMRLAKRLRHSTKKIMCNPQQHCLAREEGNGDDDEDDDEDTCPKHLRDRTTGFLRRFIETASAEKLQQLIRFWVGWEIPSPGMKVEVVRGEYLRASTCFLTLRVPGHFHTYEGFCDHMECCIATHDTGFGLI</sequence>
<dbReference type="Proteomes" id="UP001221898">
    <property type="component" value="Unassembled WGS sequence"/>
</dbReference>
<evidence type="ECO:0000256" key="1">
    <source>
        <dbReference type="SAM" id="MobiDB-lite"/>
    </source>
</evidence>
<comment type="caution">
    <text evidence="2">The sequence shown here is derived from an EMBL/GenBank/DDBJ whole genome shotgun (WGS) entry which is preliminary data.</text>
</comment>
<proteinExistence type="predicted"/>
<protein>
    <recommendedName>
        <fullName evidence="4">HECT domain-containing protein</fullName>
    </recommendedName>
</protein>
<dbReference type="EMBL" id="JAINUG010000104">
    <property type="protein sequence ID" value="KAJ8396705.1"/>
    <property type="molecule type" value="Genomic_DNA"/>
</dbReference>
<reference evidence="2" key="1">
    <citation type="journal article" date="2023" name="Science">
        <title>Genome structures resolve the early diversification of teleost fishes.</title>
        <authorList>
            <person name="Parey E."/>
            <person name="Louis A."/>
            <person name="Montfort J."/>
            <person name="Bouchez O."/>
            <person name="Roques C."/>
            <person name="Iampietro C."/>
            <person name="Lluch J."/>
            <person name="Castinel A."/>
            <person name="Donnadieu C."/>
            <person name="Desvignes T."/>
            <person name="Floi Bucao C."/>
            <person name="Jouanno E."/>
            <person name="Wen M."/>
            <person name="Mejri S."/>
            <person name="Dirks R."/>
            <person name="Jansen H."/>
            <person name="Henkel C."/>
            <person name="Chen W.J."/>
            <person name="Zahm M."/>
            <person name="Cabau C."/>
            <person name="Klopp C."/>
            <person name="Thompson A.W."/>
            <person name="Robinson-Rechavi M."/>
            <person name="Braasch I."/>
            <person name="Lecointre G."/>
            <person name="Bobe J."/>
            <person name="Postlethwait J.H."/>
            <person name="Berthelot C."/>
            <person name="Roest Crollius H."/>
            <person name="Guiguen Y."/>
        </authorList>
    </citation>
    <scope>NUCLEOTIDE SEQUENCE</scope>
    <source>
        <strain evidence="2">NC1722</strain>
    </source>
</reference>
<dbReference type="AlphaFoldDB" id="A0AAD7WHE4"/>
<evidence type="ECO:0000313" key="3">
    <source>
        <dbReference type="Proteomes" id="UP001221898"/>
    </source>
</evidence>
<evidence type="ECO:0000313" key="2">
    <source>
        <dbReference type="EMBL" id="KAJ8396705.1"/>
    </source>
</evidence>
<name>A0AAD7WHE4_9TELE</name>
<organism evidence="2 3">
    <name type="scientific">Aldrovandia affinis</name>
    <dbReference type="NCBI Taxonomy" id="143900"/>
    <lineage>
        <taxon>Eukaryota</taxon>
        <taxon>Metazoa</taxon>
        <taxon>Chordata</taxon>
        <taxon>Craniata</taxon>
        <taxon>Vertebrata</taxon>
        <taxon>Euteleostomi</taxon>
        <taxon>Actinopterygii</taxon>
        <taxon>Neopterygii</taxon>
        <taxon>Teleostei</taxon>
        <taxon>Notacanthiformes</taxon>
        <taxon>Halosauridae</taxon>
        <taxon>Aldrovandia</taxon>
    </lineage>
</organism>
<gene>
    <name evidence="2" type="ORF">AAFF_G00015430</name>
</gene>
<accession>A0AAD7WHE4</accession>
<feature type="compositionally biased region" description="Basic and acidic residues" evidence="1">
    <location>
        <begin position="148"/>
        <end position="157"/>
    </location>
</feature>